<reference evidence="1 2" key="1">
    <citation type="submission" date="2020-08" db="EMBL/GenBank/DDBJ databases">
        <title>Sequencing the genomes of 1000 actinobacteria strains.</title>
        <authorList>
            <person name="Klenk H.-P."/>
        </authorList>
    </citation>
    <scope>NUCLEOTIDE SEQUENCE [LARGE SCALE GENOMIC DNA]</scope>
    <source>
        <strain evidence="1 2">DSM 45823</strain>
    </source>
</reference>
<dbReference type="PANTHER" id="PTHR42815:SF2">
    <property type="entry name" value="FAD-BINDING, PUTATIVE (AFU_ORTHOLOGUE AFUA_6G07600)-RELATED"/>
    <property type="match status" value="1"/>
</dbReference>
<protein>
    <submittedName>
        <fullName evidence="1">Putative pyridoxine 5'-phosphate oxidase superfamily flavin-nucleotide-binding protein</fullName>
    </submittedName>
</protein>
<comment type="caution">
    <text evidence="1">The sequence shown here is derived from an EMBL/GenBank/DDBJ whole genome shotgun (WGS) entry which is preliminary data.</text>
</comment>
<dbReference type="RefSeq" id="WP_182705183.1">
    <property type="nucleotide sequence ID" value="NZ_JACJII010000001.1"/>
</dbReference>
<dbReference type="Proteomes" id="UP000539313">
    <property type="component" value="Unassembled WGS sequence"/>
</dbReference>
<evidence type="ECO:0000313" key="2">
    <source>
        <dbReference type="Proteomes" id="UP000539313"/>
    </source>
</evidence>
<name>A0A7W3MWZ0_9ACTN</name>
<dbReference type="PANTHER" id="PTHR42815">
    <property type="entry name" value="FAD-BINDING, PUTATIVE (AFU_ORTHOLOGUE AFUA_6G07600)-RELATED"/>
    <property type="match status" value="1"/>
</dbReference>
<keyword evidence="2" id="KW-1185">Reference proteome</keyword>
<dbReference type="EMBL" id="JACJII010000001">
    <property type="protein sequence ID" value="MBA9003438.1"/>
    <property type="molecule type" value="Genomic_DNA"/>
</dbReference>
<accession>A0A7W3MWZ0</accession>
<dbReference type="Gene3D" id="2.30.110.10">
    <property type="entry name" value="Electron Transport, Fmn-binding Protein, Chain A"/>
    <property type="match status" value="1"/>
</dbReference>
<organism evidence="1 2">
    <name type="scientific">Thermomonospora cellulosilytica</name>
    <dbReference type="NCBI Taxonomy" id="1411118"/>
    <lineage>
        <taxon>Bacteria</taxon>
        <taxon>Bacillati</taxon>
        <taxon>Actinomycetota</taxon>
        <taxon>Actinomycetes</taxon>
        <taxon>Streptosporangiales</taxon>
        <taxon>Thermomonosporaceae</taxon>
        <taxon>Thermomonospora</taxon>
    </lineage>
</organism>
<evidence type="ECO:0000313" key="1">
    <source>
        <dbReference type="EMBL" id="MBA9003438.1"/>
    </source>
</evidence>
<sequence length="303" mass="33030">MAYHSGHPGEIAVQRRNGVTRDGWGSAGTRAAIPEVAAGFLRRQRLIAVGTAADDGTVWADAVTGPAGFVTTGPGDRRIVIDALPRLVSVHYEDEHDIGLIAIEPPTRRRMRANGVARRDGDRLVVRTEQVYSNCPKYIQTRHIVEDVPPRVPGEPVTGRSLTTAQREAVARADTFFIATHAPGHGTDVSHRGGNPGFVQVTGTDRLTWPEYVGNGMYMTLGNLELNPAAGLLFIDWERGDTLHLTGRARVDFDPGRAASVPGARQMVDFEIDRVVSIPGALALHWRFGEYHRFNPPVAELTP</sequence>
<dbReference type="AlphaFoldDB" id="A0A7W3MWZ0"/>
<gene>
    <name evidence="1" type="ORF">HNR21_002320</name>
</gene>
<proteinExistence type="predicted"/>
<dbReference type="SUPFAM" id="SSF50475">
    <property type="entry name" value="FMN-binding split barrel"/>
    <property type="match status" value="1"/>
</dbReference>
<dbReference type="InterPro" id="IPR012349">
    <property type="entry name" value="Split_barrel_FMN-bd"/>
</dbReference>